<keyword evidence="7" id="KW-0067">ATP-binding</keyword>
<comment type="caution">
    <text evidence="10">The sequence shown here is derived from an EMBL/GenBank/DDBJ whole genome shotgun (WGS) entry which is preliminary data.</text>
</comment>
<evidence type="ECO:0000313" key="10">
    <source>
        <dbReference type="EMBL" id="MBM6922451.1"/>
    </source>
</evidence>
<evidence type="ECO:0000259" key="9">
    <source>
        <dbReference type="PROSITE" id="PS50109"/>
    </source>
</evidence>
<evidence type="ECO:0000256" key="7">
    <source>
        <dbReference type="ARBA" id="ARBA00022840"/>
    </source>
</evidence>
<keyword evidence="4" id="KW-0808">Transferase</keyword>
<keyword evidence="5" id="KW-0547">Nucleotide-binding</keyword>
<keyword evidence="11" id="KW-1185">Reference proteome</keyword>
<evidence type="ECO:0000256" key="8">
    <source>
        <dbReference type="ARBA" id="ARBA00023012"/>
    </source>
</evidence>
<name>A0ABS2GLF4_9FIRM</name>
<dbReference type="SUPFAM" id="SSF55874">
    <property type="entry name" value="ATPase domain of HSP90 chaperone/DNA topoisomerase II/histidine kinase"/>
    <property type="match status" value="1"/>
</dbReference>
<dbReference type="Proteomes" id="UP000724149">
    <property type="component" value="Unassembled WGS sequence"/>
</dbReference>
<evidence type="ECO:0000256" key="1">
    <source>
        <dbReference type="ARBA" id="ARBA00000085"/>
    </source>
</evidence>
<dbReference type="GO" id="GO:0016301">
    <property type="term" value="F:kinase activity"/>
    <property type="evidence" value="ECO:0007669"/>
    <property type="project" value="UniProtKB-KW"/>
</dbReference>
<comment type="catalytic activity">
    <reaction evidence="1">
        <text>ATP + protein L-histidine = ADP + protein N-phospho-L-histidine.</text>
        <dbReference type="EC" id="2.7.13.3"/>
    </reaction>
</comment>
<sequence>MQQTPSPIEQIKILYTNTNLPAALYAADGSVIWQNAAVLYLAQLFPCEEWSAAAVRETAARIAGNSGQPLSYQTVSLAHYTLTILPLDQEGPFLITYLPGVREAETPNLMPALLAGNAHLRQIVGSLFSAVLGLCNVEELYEDKQGYPLIRQINRDCQRLLGSGENLELYARLSAGQSGEPEVFDLTAHLEDLSRALTSKLRLQPGIDYSDKFCKEPLAVRIDPHQLDCAVLNLVDNSLQALMESEAATLRLSLRHSGDEAVITLTDNGPSLPAEYAEQVFEPFFSLDESRRSLGLGLTVTRMILERAGGRVMASFREGYGTTISLILPLQPGLELRSGKLPSASADYFARDSVLHTLLSDIIEPPMP</sequence>
<comment type="subcellular location">
    <subcellularLocation>
        <location evidence="2">Membrane</location>
    </subcellularLocation>
</comment>
<dbReference type="Pfam" id="PF02518">
    <property type="entry name" value="HATPase_c"/>
    <property type="match status" value="1"/>
</dbReference>
<dbReference type="InterPro" id="IPR004358">
    <property type="entry name" value="Sig_transdc_His_kin-like_C"/>
</dbReference>
<dbReference type="PROSITE" id="PS50109">
    <property type="entry name" value="HIS_KIN"/>
    <property type="match status" value="1"/>
</dbReference>
<evidence type="ECO:0000256" key="2">
    <source>
        <dbReference type="ARBA" id="ARBA00004370"/>
    </source>
</evidence>
<feature type="domain" description="Histidine kinase" evidence="9">
    <location>
        <begin position="122"/>
        <end position="332"/>
    </location>
</feature>
<dbReference type="InterPro" id="IPR036890">
    <property type="entry name" value="HATPase_C_sf"/>
</dbReference>
<dbReference type="EMBL" id="JACSNR010000001">
    <property type="protein sequence ID" value="MBM6922451.1"/>
    <property type="molecule type" value="Genomic_DNA"/>
</dbReference>
<dbReference type="Gene3D" id="3.30.565.10">
    <property type="entry name" value="Histidine kinase-like ATPase, C-terminal domain"/>
    <property type="match status" value="1"/>
</dbReference>
<dbReference type="RefSeq" id="WP_204719397.1">
    <property type="nucleotide sequence ID" value="NZ_JACSNR010000001.1"/>
</dbReference>
<dbReference type="SMART" id="SM00387">
    <property type="entry name" value="HATPase_c"/>
    <property type="match status" value="1"/>
</dbReference>
<dbReference type="EC" id="2.7.13.3" evidence="3"/>
<dbReference type="InterPro" id="IPR050351">
    <property type="entry name" value="BphY/WalK/GraS-like"/>
</dbReference>
<dbReference type="PANTHER" id="PTHR42878:SF7">
    <property type="entry name" value="SENSOR HISTIDINE KINASE GLRK"/>
    <property type="match status" value="1"/>
</dbReference>
<evidence type="ECO:0000256" key="5">
    <source>
        <dbReference type="ARBA" id="ARBA00022741"/>
    </source>
</evidence>
<keyword evidence="6 10" id="KW-0418">Kinase</keyword>
<dbReference type="PRINTS" id="PR00344">
    <property type="entry name" value="BCTRLSENSOR"/>
</dbReference>
<evidence type="ECO:0000256" key="3">
    <source>
        <dbReference type="ARBA" id="ARBA00012438"/>
    </source>
</evidence>
<dbReference type="InterPro" id="IPR003594">
    <property type="entry name" value="HATPase_dom"/>
</dbReference>
<dbReference type="PANTHER" id="PTHR42878">
    <property type="entry name" value="TWO-COMPONENT HISTIDINE KINASE"/>
    <property type="match status" value="1"/>
</dbReference>
<proteinExistence type="predicted"/>
<organism evidence="10 11">
    <name type="scientific">Hydrogenoanaerobacterium saccharovorans</name>
    <dbReference type="NCBI Taxonomy" id="474960"/>
    <lineage>
        <taxon>Bacteria</taxon>
        <taxon>Bacillati</taxon>
        <taxon>Bacillota</taxon>
        <taxon>Clostridia</taxon>
        <taxon>Eubacteriales</taxon>
        <taxon>Oscillospiraceae</taxon>
        <taxon>Hydrogenoanaerobacterium</taxon>
    </lineage>
</organism>
<evidence type="ECO:0000256" key="6">
    <source>
        <dbReference type="ARBA" id="ARBA00022777"/>
    </source>
</evidence>
<dbReference type="InterPro" id="IPR005467">
    <property type="entry name" value="His_kinase_dom"/>
</dbReference>
<reference evidence="10 11" key="1">
    <citation type="journal article" date="2021" name="Sci. Rep.">
        <title>The distribution of antibiotic resistance genes in chicken gut microbiota commensals.</title>
        <authorList>
            <person name="Juricova H."/>
            <person name="Matiasovicova J."/>
            <person name="Kubasova T."/>
            <person name="Cejkova D."/>
            <person name="Rychlik I."/>
        </authorList>
    </citation>
    <scope>NUCLEOTIDE SEQUENCE [LARGE SCALE GENOMIC DNA]</scope>
    <source>
        <strain evidence="10 11">An564</strain>
    </source>
</reference>
<evidence type="ECO:0000256" key="4">
    <source>
        <dbReference type="ARBA" id="ARBA00022679"/>
    </source>
</evidence>
<accession>A0ABS2GLF4</accession>
<keyword evidence="8" id="KW-0902">Two-component regulatory system</keyword>
<evidence type="ECO:0000313" key="11">
    <source>
        <dbReference type="Proteomes" id="UP000724149"/>
    </source>
</evidence>
<protein>
    <recommendedName>
        <fullName evidence="3">histidine kinase</fullName>
        <ecNumber evidence="3">2.7.13.3</ecNumber>
    </recommendedName>
</protein>
<gene>
    <name evidence="10" type="ORF">H9X81_01910</name>
</gene>